<evidence type="ECO:0000313" key="2">
    <source>
        <dbReference type="Proteomes" id="UP000016860"/>
    </source>
</evidence>
<protein>
    <submittedName>
        <fullName evidence="1">Uncharacterized protein</fullName>
    </submittedName>
</protein>
<organism evidence="1 2">
    <name type="scientific">Ruminiclostridium papyrosolvens C7</name>
    <dbReference type="NCBI Taxonomy" id="1330534"/>
    <lineage>
        <taxon>Bacteria</taxon>
        <taxon>Bacillati</taxon>
        <taxon>Bacillota</taxon>
        <taxon>Clostridia</taxon>
        <taxon>Eubacteriales</taxon>
        <taxon>Oscillospiraceae</taxon>
        <taxon>Ruminiclostridium</taxon>
    </lineage>
</organism>
<sequence length="131" mass="14731">MKIEGYEAIKNTFESIGNYDRAIGIINLPHKESEELGKDYDIAEISFSIKGDKLIIFKESVETGFSYSTNYNLKELDLEVTKEDNGEICLHVYNPIVSGTSIWLTCINDLVGDFEVNQNSWDGLLSAIKEA</sequence>
<name>U4R3S5_9FIRM</name>
<accession>U4R3S5</accession>
<dbReference type="PATRIC" id="fig|1330534.3.peg.1594"/>
<comment type="caution">
    <text evidence="1">The sequence shown here is derived from an EMBL/GenBank/DDBJ whole genome shotgun (WGS) entry which is preliminary data.</text>
</comment>
<dbReference type="RefSeq" id="WP_020815148.1">
    <property type="nucleotide sequence ID" value="NZ_ATAY01000026.1"/>
</dbReference>
<proteinExistence type="predicted"/>
<dbReference type="AlphaFoldDB" id="U4R3S5"/>
<dbReference type="EMBL" id="ATAY01000026">
    <property type="protein sequence ID" value="EPR12483.1"/>
    <property type="molecule type" value="Genomic_DNA"/>
</dbReference>
<evidence type="ECO:0000313" key="1">
    <source>
        <dbReference type="EMBL" id="EPR12483.1"/>
    </source>
</evidence>
<reference evidence="1 2" key="1">
    <citation type="journal article" date="2013" name="Genome Announc.">
        <title>Draft Genome Sequence of the Cellulolytic Bacterium Clostridium papyrosolvens C7 (ATCC 700395).</title>
        <authorList>
            <person name="Zepeda V."/>
            <person name="Dassa B."/>
            <person name="Borovok I."/>
            <person name="Lamed R."/>
            <person name="Bayer E.A."/>
            <person name="Cate J.H."/>
        </authorList>
    </citation>
    <scope>NUCLEOTIDE SEQUENCE [LARGE SCALE GENOMIC DNA]</scope>
    <source>
        <strain evidence="1 2">C7</strain>
    </source>
</reference>
<dbReference type="STRING" id="1330534.L323_07975"/>
<gene>
    <name evidence="1" type="ORF">L323_07975</name>
</gene>
<dbReference type="Proteomes" id="UP000016860">
    <property type="component" value="Unassembled WGS sequence"/>
</dbReference>